<protein>
    <submittedName>
        <fullName evidence="2">Uncharacterized protein</fullName>
    </submittedName>
</protein>
<feature type="region of interest" description="Disordered" evidence="1">
    <location>
        <begin position="164"/>
        <end position="200"/>
    </location>
</feature>
<proteinExistence type="predicted"/>
<sequence>MKLQIYEVYLTDINHYTKWCVERTKTDPLCAKCYEDSFCFGELAMESYAKKKQVPWRKRLSVNYIPHQINERGDINDSKQHTIFAFREYDYTGFLADFSRWDLFQETDADRECKTQIEELGIELGPWTVVSFVGKQGIFYGFSPEVVAAILERMKAKYKKMEEARTQKAAKVTTTTKRTKKKKTDTAVTNNSAPIPTVDS</sequence>
<feature type="compositionally biased region" description="Polar residues" evidence="1">
    <location>
        <begin position="190"/>
        <end position="200"/>
    </location>
</feature>
<name>A0A8H3H3G5_9AGAM</name>
<feature type="compositionally biased region" description="Low complexity" evidence="1">
    <location>
        <begin position="167"/>
        <end position="176"/>
    </location>
</feature>
<evidence type="ECO:0000256" key="1">
    <source>
        <dbReference type="SAM" id="MobiDB-lite"/>
    </source>
</evidence>
<organism evidence="2 3">
    <name type="scientific">Rhizoctonia solani</name>
    <dbReference type="NCBI Taxonomy" id="456999"/>
    <lineage>
        <taxon>Eukaryota</taxon>
        <taxon>Fungi</taxon>
        <taxon>Dikarya</taxon>
        <taxon>Basidiomycota</taxon>
        <taxon>Agaricomycotina</taxon>
        <taxon>Agaricomycetes</taxon>
        <taxon>Cantharellales</taxon>
        <taxon>Ceratobasidiaceae</taxon>
        <taxon>Rhizoctonia</taxon>
    </lineage>
</organism>
<evidence type="ECO:0000313" key="3">
    <source>
        <dbReference type="Proteomes" id="UP000663841"/>
    </source>
</evidence>
<gene>
    <name evidence="2" type="ORF">RDB_LOCUS205145</name>
</gene>
<dbReference type="Proteomes" id="UP000663841">
    <property type="component" value="Unassembled WGS sequence"/>
</dbReference>
<dbReference type="EMBL" id="CAJMWW010000654">
    <property type="protein sequence ID" value="CAE6480270.1"/>
    <property type="molecule type" value="Genomic_DNA"/>
</dbReference>
<comment type="caution">
    <text evidence="2">The sequence shown here is derived from an EMBL/GenBank/DDBJ whole genome shotgun (WGS) entry which is preliminary data.</text>
</comment>
<accession>A0A8H3H3G5</accession>
<evidence type="ECO:0000313" key="2">
    <source>
        <dbReference type="EMBL" id="CAE6480270.1"/>
    </source>
</evidence>
<reference evidence="2" key="1">
    <citation type="submission" date="2021-01" db="EMBL/GenBank/DDBJ databases">
        <authorList>
            <person name="Kaushik A."/>
        </authorList>
    </citation>
    <scope>NUCLEOTIDE SEQUENCE</scope>
    <source>
        <strain evidence="2">AG3-T5</strain>
    </source>
</reference>
<dbReference type="AlphaFoldDB" id="A0A8H3H3G5"/>